<keyword evidence="1" id="KW-0805">Transcription regulation</keyword>
<dbReference type="InterPro" id="IPR037923">
    <property type="entry name" value="HTH-like"/>
</dbReference>
<keyword evidence="4" id="KW-1133">Transmembrane helix</keyword>
<feature type="transmembrane region" description="Helical" evidence="4">
    <location>
        <begin position="168"/>
        <end position="200"/>
    </location>
</feature>
<proteinExistence type="predicted"/>
<evidence type="ECO:0000256" key="1">
    <source>
        <dbReference type="ARBA" id="ARBA00023015"/>
    </source>
</evidence>
<dbReference type="Proteomes" id="UP000653056">
    <property type="component" value="Unassembled WGS sequence"/>
</dbReference>
<evidence type="ECO:0000256" key="4">
    <source>
        <dbReference type="SAM" id="Phobius"/>
    </source>
</evidence>
<keyword evidence="4" id="KW-0812">Transmembrane</keyword>
<sequence length="209" mass="23124">MQRNQERTHFWQASQLGGVELLHAHYVEQRFSPHVHSGYVITVIEQGGQRFRHRGSDHLAAVGSMVLINPDEVHTGSKAHEAGWSYRGCYLEAEQIRDVLNELELARGRLPTFPVSVLHDAEVARAFLRFPAWLGQSLHYVPVAVLSAIVVPGLLMPEGRLALSWDNAYLLAGLATIAIAAFSRHLLATILGGLVMFLLLRGILGQLPL</sequence>
<dbReference type="PANTHER" id="PTHR46796">
    <property type="entry name" value="HTH-TYPE TRANSCRIPTIONAL ACTIVATOR RHAS-RELATED"/>
    <property type="match status" value="1"/>
</dbReference>
<dbReference type="InterPro" id="IPR003313">
    <property type="entry name" value="AraC-bd"/>
</dbReference>
<dbReference type="SUPFAM" id="SSF51215">
    <property type="entry name" value="Regulatory protein AraC"/>
    <property type="match status" value="1"/>
</dbReference>
<keyword evidence="4" id="KW-0472">Membrane</keyword>
<accession>A0ABQ2YTL5</accession>
<evidence type="ECO:0000313" key="6">
    <source>
        <dbReference type="EMBL" id="GGX94222.1"/>
    </source>
</evidence>
<gene>
    <name evidence="6" type="ORF">GCM10007160_22290</name>
</gene>
<evidence type="ECO:0000259" key="5">
    <source>
        <dbReference type="Pfam" id="PF02311"/>
    </source>
</evidence>
<feature type="domain" description="AraC-type arabinose-binding/dimerisation" evidence="5">
    <location>
        <begin position="17"/>
        <end position="129"/>
    </location>
</feature>
<dbReference type="Pfam" id="PF02311">
    <property type="entry name" value="AraC_binding"/>
    <property type="match status" value="1"/>
</dbReference>
<dbReference type="EMBL" id="BMXS01000010">
    <property type="protein sequence ID" value="GGX94222.1"/>
    <property type="molecule type" value="Genomic_DNA"/>
</dbReference>
<comment type="caution">
    <text evidence="6">The sequence shown here is derived from an EMBL/GenBank/DDBJ whole genome shotgun (WGS) entry which is preliminary data.</text>
</comment>
<evidence type="ECO:0000256" key="3">
    <source>
        <dbReference type="ARBA" id="ARBA00023163"/>
    </source>
</evidence>
<dbReference type="InterPro" id="IPR050204">
    <property type="entry name" value="AraC_XylS_family_regulators"/>
</dbReference>
<keyword evidence="2" id="KW-0238">DNA-binding</keyword>
<dbReference type="PANTHER" id="PTHR46796:SF2">
    <property type="entry name" value="TRANSCRIPTIONAL REGULATORY PROTEIN"/>
    <property type="match status" value="1"/>
</dbReference>
<keyword evidence="7" id="KW-1185">Reference proteome</keyword>
<keyword evidence="3" id="KW-0804">Transcription</keyword>
<name>A0ABQ2YTL5_9GAMM</name>
<reference evidence="7" key="1">
    <citation type="journal article" date="2019" name="Int. J. Syst. Evol. Microbiol.">
        <title>The Global Catalogue of Microorganisms (GCM) 10K type strain sequencing project: providing services to taxonomists for standard genome sequencing and annotation.</title>
        <authorList>
            <consortium name="The Broad Institute Genomics Platform"/>
            <consortium name="The Broad Institute Genome Sequencing Center for Infectious Disease"/>
            <person name="Wu L."/>
            <person name="Ma J."/>
        </authorList>
    </citation>
    <scope>NUCLEOTIDE SEQUENCE [LARGE SCALE GENOMIC DNA]</scope>
    <source>
        <strain evidence="7">KCTC 22228</strain>
    </source>
</reference>
<organism evidence="6 7">
    <name type="scientific">Litchfieldella qijiaojingensis</name>
    <dbReference type="NCBI Taxonomy" id="980347"/>
    <lineage>
        <taxon>Bacteria</taxon>
        <taxon>Pseudomonadati</taxon>
        <taxon>Pseudomonadota</taxon>
        <taxon>Gammaproteobacteria</taxon>
        <taxon>Oceanospirillales</taxon>
        <taxon>Halomonadaceae</taxon>
        <taxon>Litchfieldella</taxon>
    </lineage>
</organism>
<protein>
    <recommendedName>
        <fullName evidence="5">AraC-type arabinose-binding/dimerisation domain-containing protein</fullName>
    </recommendedName>
</protein>
<evidence type="ECO:0000313" key="7">
    <source>
        <dbReference type="Proteomes" id="UP000653056"/>
    </source>
</evidence>
<feature type="transmembrane region" description="Helical" evidence="4">
    <location>
        <begin position="138"/>
        <end position="156"/>
    </location>
</feature>
<evidence type="ECO:0000256" key="2">
    <source>
        <dbReference type="ARBA" id="ARBA00023125"/>
    </source>
</evidence>
<dbReference type="RefSeq" id="WP_189469158.1">
    <property type="nucleotide sequence ID" value="NZ_BMXS01000010.1"/>
</dbReference>